<dbReference type="EMBL" id="FMJC01000001">
    <property type="protein sequence ID" value="SCM70143.1"/>
    <property type="molecule type" value="Genomic_DNA"/>
</dbReference>
<reference evidence="2" key="1">
    <citation type="submission" date="2016-08" db="EMBL/GenBank/DDBJ databases">
        <authorList>
            <person name="Seilhamer J.J."/>
        </authorList>
    </citation>
    <scope>NUCLEOTIDE SEQUENCE</scope>
    <source>
        <strain evidence="2">86-1</strain>
    </source>
</reference>
<organism evidence="2">
    <name type="scientific">uncultured Desulfovibrio sp</name>
    <dbReference type="NCBI Taxonomy" id="167968"/>
    <lineage>
        <taxon>Bacteria</taxon>
        <taxon>Pseudomonadati</taxon>
        <taxon>Thermodesulfobacteriota</taxon>
        <taxon>Desulfovibrionia</taxon>
        <taxon>Desulfovibrionales</taxon>
        <taxon>Desulfovibrionaceae</taxon>
        <taxon>Desulfovibrio</taxon>
        <taxon>environmental samples</taxon>
    </lineage>
</organism>
<feature type="compositionally biased region" description="Low complexity" evidence="1">
    <location>
        <begin position="10"/>
        <end position="23"/>
    </location>
</feature>
<gene>
    <name evidence="2" type="ORF">KL86DES1_10213</name>
</gene>
<sequence length="124" mass="12950">MSHYRATTQSAAALSANGSSGPAFPRSHRGFTGSASACSSGRNAGRPPVQPIPYVPQRAALTFLYPLSLPIGHNSLIFLFHHIWGRTGFDGDVEALAAGRGAAGLVKSGTKVIANNDYDYAYAA</sequence>
<name>A0A212KXZ7_9BACT</name>
<evidence type="ECO:0000256" key="1">
    <source>
        <dbReference type="SAM" id="MobiDB-lite"/>
    </source>
</evidence>
<feature type="region of interest" description="Disordered" evidence="1">
    <location>
        <begin position="1"/>
        <end position="51"/>
    </location>
</feature>
<accession>A0A212KXZ7</accession>
<evidence type="ECO:0000313" key="2">
    <source>
        <dbReference type="EMBL" id="SCM70143.1"/>
    </source>
</evidence>
<proteinExistence type="predicted"/>
<dbReference type="AlphaFoldDB" id="A0A212KXZ7"/>
<feature type="compositionally biased region" description="Polar residues" evidence="1">
    <location>
        <begin position="33"/>
        <end position="42"/>
    </location>
</feature>
<protein>
    <submittedName>
        <fullName evidence="2">Uncharacterized protein</fullName>
    </submittedName>
</protein>